<protein>
    <submittedName>
        <fullName evidence="4">Diguanylate cyclase</fullName>
    </submittedName>
</protein>
<organism evidence="4 5">
    <name type="scientific">Eggerthella lenta</name>
    <name type="common">Eubacterium lentum</name>
    <dbReference type="NCBI Taxonomy" id="84112"/>
    <lineage>
        <taxon>Bacteria</taxon>
        <taxon>Bacillati</taxon>
        <taxon>Actinomycetota</taxon>
        <taxon>Coriobacteriia</taxon>
        <taxon>Eggerthellales</taxon>
        <taxon>Eggerthellaceae</taxon>
        <taxon>Eggerthella</taxon>
    </lineage>
</organism>
<dbReference type="GO" id="GO:0016491">
    <property type="term" value="F:oxidoreductase activity"/>
    <property type="evidence" value="ECO:0007669"/>
    <property type="project" value="UniProtKB-KW"/>
</dbReference>
<dbReference type="InterPro" id="IPR000415">
    <property type="entry name" value="Nitroreductase-like"/>
</dbReference>
<sequence length="175" mass="18788">MSGNAVIESLKTRRAVRSYADRPVEREKLEAILEAATYAPTGMGAQSPVIVLVESKEIRDKVAALNAGAMGRDTDPFYGAPAVAIVFGHKDVVPTWFEDACLVAGNLLNAAHAVGVDSCFIYRAKEVFETDEGRALLKEWGLDGDYVGVANCILGYGDGPASEPKPRKDGYVRIV</sequence>
<dbReference type="PANTHER" id="PTHR43673:SF10">
    <property type="entry name" value="NADH DEHYDROGENASE_NAD(P)H NITROREDUCTASE XCC3605-RELATED"/>
    <property type="match status" value="1"/>
</dbReference>
<proteinExistence type="inferred from homology"/>
<evidence type="ECO:0000256" key="1">
    <source>
        <dbReference type="ARBA" id="ARBA00007118"/>
    </source>
</evidence>
<gene>
    <name evidence="4" type="ORF">C1875_01640</name>
</gene>
<keyword evidence="2" id="KW-0560">Oxidoreductase</keyword>
<dbReference type="RefSeq" id="WP_114532545.1">
    <property type="nucleotide sequence ID" value="NZ_JAQDVM010000002.1"/>
</dbReference>
<evidence type="ECO:0000259" key="3">
    <source>
        <dbReference type="Pfam" id="PF00881"/>
    </source>
</evidence>
<name>A0A369MM97_EGGLN</name>
<feature type="domain" description="Nitroreductase" evidence="3">
    <location>
        <begin position="10"/>
        <end position="152"/>
    </location>
</feature>
<dbReference type="Pfam" id="PF00881">
    <property type="entry name" value="Nitroreductase"/>
    <property type="match status" value="1"/>
</dbReference>
<accession>A0A369MM97</accession>
<dbReference type="EMBL" id="PPTU01000001">
    <property type="protein sequence ID" value="RDB73585.1"/>
    <property type="molecule type" value="Genomic_DNA"/>
</dbReference>
<comment type="caution">
    <text evidence="4">The sequence shown here is derived from an EMBL/GenBank/DDBJ whole genome shotgun (WGS) entry which is preliminary data.</text>
</comment>
<dbReference type="InterPro" id="IPR029479">
    <property type="entry name" value="Nitroreductase"/>
</dbReference>
<reference evidence="4 5" key="1">
    <citation type="journal article" date="2018" name="Elife">
        <title>Discovery and characterization of a prevalent human gut bacterial enzyme sufficient for the inactivation of a family of plant toxins.</title>
        <authorList>
            <person name="Koppel N."/>
            <person name="Bisanz J.E."/>
            <person name="Pandelia M.E."/>
            <person name="Turnbaugh P.J."/>
            <person name="Balskus E.P."/>
        </authorList>
    </citation>
    <scope>NUCLEOTIDE SEQUENCE [LARGE SCALE GENOMIC DNA]</scope>
    <source>
        <strain evidence="4 5">W1 BHI 6</strain>
    </source>
</reference>
<dbReference type="SUPFAM" id="SSF55469">
    <property type="entry name" value="FMN-dependent nitroreductase-like"/>
    <property type="match status" value="1"/>
</dbReference>
<comment type="similarity">
    <text evidence="1">Belongs to the nitroreductase family.</text>
</comment>
<evidence type="ECO:0000313" key="5">
    <source>
        <dbReference type="Proteomes" id="UP000253970"/>
    </source>
</evidence>
<evidence type="ECO:0000313" key="4">
    <source>
        <dbReference type="EMBL" id="RDB73585.1"/>
    </source>
</evidence>
<dbReference type="Proteomes" id="UP000253970">
    <property type="component" value="Unassembled WGS sequence"/>
</dbReference>
<evidence type="ECO:0000256" key="2">
    <source>
        <dbReference type="ARBA" id="ARBA00023002"/>
    </source>
</evidence>
<dbReference type="Gene3D" id="3.40.109.10">
    <property type="entry name" value="NADH Oxidase"/>
    <property type="match status" value="1"/>
</dbReference>
<dbReference type="PANTHER" id="PTHR43673">
    <property type="entry name" value="NAD(P)H NITROREDUCTASE YDGI-RELATED"/>
    <property type="match status" value="1"/>
</dbReference>
<dbReference type="AlphaFoldDB" id="A0A369MM97"/>
<dbReference type="CDD" id="cd02136">
    <property type="entry name" value="PnbA_NfnB-like"/>
    <property type="match status" value="1"/>
</dbReference>